<gene>
    <name evidence="1" type="ORF">Agabi119p4_9255</name>
</gene>
<evidence type="ECO:0000313" key="2">
    <source>
        <dbReference type="Proteomes" id="UP000629468"/>
    </source>
</evidence>
<sequence>MSFLLRSIGRPNPGRQCLRHYTATGYFDVLQPIAYVIKICEHPHSIPVTRRIQYHVVLHQIVTHAFQLAYLLA</sequence>
<dbReference type="Proteomes" id="UP000629468">
    <property type="component" value="Unassembled WGS sequence"/>
</dbReference>
<dbReference type="EMBL" id="JABXXO010000012">
    <property type="protein sequence ID" value="KAF7762662.1"/>
    <property type="molecule type" value="Genomic_DNA"/>
</dbReference>
<comment type="caution">
    <text evidence="1">The sequence shown here is derived from an EMBL/GenBank/DDBJ whole genome shotgun (WGS) entry which is preliminary data.</text>
</comment>
<evidence type="ECO:0000313" key="1">
    <source>
        <dbReference type="EMBL" id="KAF7762662.1"/>
    </source>
</evidence>
<dbReference type="AlphaFoldDB" id="A0A8H7C505"/>
<protein>
    <submittedName>
        <fullName evidence="1">Uncharacterized protein</fullName>
    </submittedName>
</protein>
<proteinExistence type="predicted"/>
<name>A0A8H7C505_AGABI</name>
<organism evidence="1 2">
    <name type="scientific">Agaricus bisporus var. burnettii</name>
    <dbReference type="NCBI Taxonomy" id="192524"/>
    <lineage>
        <taxon>Eukaryota</taxon>
        <taxon>Fungi</taxon>
        <taxon>Dikarya</taxon>
        <taxon>Basidiomycota</taxon>
        <taxon>Agaricomycotina</taxon>
        <taxon>Agaricomycetes</taxon>
        <taxon>Agaricomycetidae</taxon>
        <taxon>Agaricales</taxon>
        <taxon>Agaricineae</taxon>
        <taxon>Agaricaceae</taxon>
        <taxon>Agaricus</taxon>
    </lineage>
</organism>
<reference evidence="1 2" key="1">
    <citation type="journal article" name="Sci. Rep.">
        <title>Telomere-to-telomere assembled and centromere annotated genomes of the two main subspecies of the button mushroom Agaricus bisporus reveal especially polymorphic chromosome ends.</title>
        <authorList>
            <person name="Sonnenberg A.S.M."/>
            <person name="Sedaghat-Telgerd N."/>
            <person name="Lavrijssen B."/>
            <person name="Ohm R.A."/>
            <person name="Hendrickx P.M."/>
            <person name="Scholtmeijer K."/>
            <person name="Baars J.J.P."/>
            <person name="van Peer A."/>
        </authorList>
    </citation>
    <scope>NUCLEOTIDE SEQUENCE [LARGE SCALE GENOMIC DNA]</scope>
    <source>
        <strain evidence="1 2">H119_p4</strain>
    </source>
</reference>
<accession>A0A8H7C505</accession>